<dbReference type="Proteomes" id="UP000294003">
    <property type="component" value="Unassembled WGS sequence"/>
</dbReference>
<reference evidence="2 3" key="1">
    <citation type="submission" date="2018-06" db="EMBL/GenBank/DDBJ databases">
        <title>Complete Genomes of Monosporascus.</title>
        <authorList>
            <person name="Robinson A.J."/>
            <person name="Natvig D.O."/>
        </authorList>
    </citation>
    <scope>NUCLEOTIDE SEQUENCE [LARGE SCALE GENOMIC DNA]</scope>
    <source>
        <strain evidence="2 3">CBS 609.92</strain>
    </source>
</reference>
<dbReference type="EMBL" id="QJNS01000146">
    <property type="protein sequence ID" value="RYO85021.1"/>
    <property type="molecule type" value="Genomic_DNA"/>
</dbReference>
<comment type="caution">
    <text evidence="2">The sequence shown here is derived from an EMBL/GenBank/DDBJ whole genome shotgun (WGS) entry which is preliminary data.</text>
</comment>
<protein>
    <recommendedName>
        <fullName evidence="4">Up-regulated during septation protein 1 domain-containing protein</fullName>
    </recommendedName>
</protein>
<name>A0ABY0H670_9PEZI</name>
<keyword evidence="3" id="KW-1185">Reference proteome</keyword>
<dbReference type="InterPro" id="IPR021842">
    <property type="entry name" value="DUF3435"/>
</dbReference>
<accession>A0ABY0H670</accession>
<organism evidence="2 3">
    <name type="scientific">Monosporascus cannonballus</name>
    <dbReference type="NCBI Taxonomy" id="155416"/>
    <lineage>
        <taxon>Eukaryota</taxon>
        <taxon>Fungi</taxon>
        <taxon>Dikarya</taxon>
        <taxon>Ascomycota</taxon>
        <taxon>Pezizomycotina</taxon>
        <taxon>Sordariomycetes</taxon>
        <taxon>Xylariomycetidae</taxon>
        <taxon>Xylariales</taxon>
        <taxon>Xylariales incertae sedis</taxon>
        <taxon>Monosporascus</taxon>
    </lineage>
</organism>
<proteinExistence type="predicted"/>
<dbReference type="Pfam" id="PF11917">
    <property type="entry name" value="DUF3435"/>
    <property type="match status" value="1"/>
</dbReference>
<feature type="region of interest" description="Disordered" evidence="1">
    <location>
        <begin position="61"/>
        <end position="82"/>
    </location>
</feature>
<evidence type="ECO:0000313" key="3">
    <source>
        <dbReference type="Proteomes" id="UP000294003"/>
    </source>
</evidence>
<evidence type="ECO:0008006" key="4">
    <source>
        <dbReference type="Google" id="ProtNLM"/>
    </source>
</evidence>
<gene>
    <name evidence="2" type="ORF">DL762_005362</name>
</gene>
<feature type="region of interest" description="Disordered" evidence="1">
    <location>
        <begin position="1"/>
        <end position="31"/>
    </location>
</feature>
<evidence type="ECO:0000256" key="1">
    <source>
        <dbReference type="SAM" id="MobiDB-lite"/>
    </source>
</evidence>
<evidence type="ECO:0000313" key="2">
    <source>
        <dbReference type="EMBL" id="RYO85021.1"/>
    </source>
</evidence>
<sequence length="165" mass="19016">MESTRRSHFSGTEPDYGPSREHIRKHNTPTHIARDSRAIYFGSPPDDLLIQSGVRIGLSRDRRAPTELDDDQQEEVKRKIDSTYQRSHRERLDMAISKLHDSVDTFEKARRRSGEAATEVLALPTVAFEIRERAVISSMIFKPIENDKARVKFSRTLARTRTALR</sequence>